<feature type="domain" description="HTH tetR-type" evidence="5">
    <location>
        <begin position="3"/>
        <end position="63"/>
    </location>
</feature>
<evidence type="ECO:0000256" key="1">
    <source>
        <dbReference type="ARBA" id="ARBA00023015"/>
    </source>
</evidence>
<evidence type="ECO:0000313" key="6">
    <source>
        <dbReference type="EMBL" id="AFU02933.1"/>
    </source>
</evidence>
<dbReference type="Proteomes" id="UP000006304">
    <property type="component" value="Chromosome"/>
</dbReference>
<dbReference type="PROSITE" id="PS50977">
    <property type="entry name" value="HTH_TETR_2"/>
    <property type="match status" value="1"/>
</dbReference>
<dbReference type="eggNOG" id="COG1309">
    <property type="taxonomic scope" value="Bacteria"/>
</dbReference>
<sequence>MAADARGRLIAGAVSMMRENGVAGMGLSELTRRSGTARRSIYLNFPGGKSELVAEATRVIGASLTGVLESLTAEPNPVFAFARMWESVLLESDFAAGCPITAATLGRHQAPEGVLAAAEVFAQWTGRVRDWLHEQGVDHSLSEGLATSLIAAIEGAVLLSQAQRSVAPLEYVAESMQSLIHSFTTPTVASNGS</sequence>
<dbReference type="SUPFAM" id="SSF48498">
    <property type="entry name" value="Tetracyclin repressor-like, C-terminal domain"/>
    <property type="match status" value="1"/>
</dbReference>
<dbReference type="Pfam" id="PF21993">
    <property type="entry name" value="TetR_C_13_2"/>
    <property type="match status" value="1"/>
</dbReference>
<dbReference type="SUPFAM" id="SSF46689">
    <property type="entry name" value="Homeodomain-like"/>
    <property type="match status" value="1"/>
</dbReference>
<organism evidence="6 7">
    <name type="scientific">Nocardia brasiliensis (strain ATCC 700358 / HUJEG-1)</name>
    <dbReference type="NCBI Taxonomy" id="1133849"/>
    <lineage>
        <taxon>Bacteria</taxon>
        <taxon>Bacillati</taxon>
        <taxon>Actinomycetota</taxon>
        <taxon>Actinomycetes</taxon>
        <taxon>Mycobacteriales</taxon>
        <taxon>Nocardiaceae</taxon>
        <taxon>Nocardia</taxon>
    </lineage>
</organism>
<dbReference type="KEGG" id="nbr:O3I_024910"/>
<dbReference type="EMBL" id="CP003876">
    <property type="protein sequence ID" value="AFU02933.1"/>
    <property type="molecule type" value="Genomic_DNA"/>
</dbReference>
<dbReference type="STRING" id="1133849.O3I_024910"/>
<dbReference type="Pfam" id="PF00440">
    <property type="entry name" value="TetR_N"/>
    <property type="match status" value="1"/>
</dbReference>
<feature type="DNA-binding region" description="H-T-H motif" evidence="4">
    <location>
        <begin position="26"/>
        <end position="45"/>
    </location>
</feature>
<reference evidence="6 7" key="1">
    <citation type="journal article" date="2012" name="J. Bacteriol.">
        <title>Complete genome sequence of Nocardia brasiliensis HUJEG-1.</title>
        <authorList>
            <person name="Vera-Cabrera L."/>
            <person name="Ortiz-Lopez R."/>
            <person name="Elizondo-Gonzalez R."/>
            <person name="Perez-Maya A.A."/>
            <person name="Ocampo-Candiani J."/>
        </authorList>
    </citation>
    <scope>NUCLEOTIDE SEQUENCE [LARGE SCALE GENOMIC DNA]</scope>
    <source>
        <strain evidence="7">ATCC 700358</strain>
    </source>
</reference>
<name>K0ET08_NOCB7</name>
<evidence type="ECO:0000256" key="4">
    <source>
        <dbReference type="PROSITE-ProRule" id="PRU00335"/>
    </source>
</evidence>
<dbReference type="RefSeq" id="WP_014985788.1">
    <property type="nucleotide sequence ID" value="NC_018681.1"/>
</dbReference>
<protein>
    <submittedName>
        <fullName evidence="6">Transcriptional regulatory protein</fullName>
    </submittedName>
</protein>
<dbReference type="Gene3D" id="1.10.357.10">
    <property type="entry name" value="Tetracycline Repressor, domain 2"/>
    <property type="match status" value="1"/>
</dbReference>
<dbReference type="InterPro" id="IPR001647">
    <property type="entry name" value="HTH_TetR"/>
</dbReference>
<keyword evidence="3" id="KW-0804">Transcription</keyword>
<evidence type="ECO:0000259" key="5">
    <source>
        <dbReference type="PROSITE" id="PS50977"/>
    </source>
</evidence>
<gene>
    <name evidence="6" type="ORF">O3I_024910</name>
</gene>
<keyword evidence="2 4" id="KW-0238">DNA-binding</keyword>
<dbReference type="AlphaFoldDB" id="K0ET08"/>
<dbReference type="InterPro" id="IPR054156">
    <property type="entry name" value="YxaF_TetR_C"/>
</dbReference>
<dbReference type="PANTHER" id="PTHR47506:SF3">
    <property type="entry name" value="HTH-TYPE TRANSCRIPTIONAL REGULATOR LMRA"/>
    <property type="match status" value="1"/>
</dbReference>
<evidence type="ECO:0000313" key="7">
    <source>
        <dbReference type="Proteomes" id="UP000006304"/>
    </source>
</evidence>
<evidence type="ECO:0000256" key="2">
    <source>
        <dbReference type="ARBA" id="ARBA00023125"/>
    </source>
</evidence>
<keyword evidence="7" id="KW-1185">Reference proteome</keyword>
<accession>K0ET08</accession>
<dbReference type="InterPro" id="IPR009057">
    <property type="entry name" value="Homeodomain-like_sf"/>
</dbReference>
<evidence type="ECO:0000256" key="3">
    <source>
        <dbReference type="ARBA" id="ARBA00023163"/>
    </source>
</evidence>
<dbReference type="HOGENOM" id="CLU_069356_28_1_11"/>
<dbReference type="GO" id="GO:0003677">
    <property type="term" value="F:DNA binding"/>
    <property type="evidence" value="ECO:0007669"/>
    <property type="project" value="UniProtKB-UniRule"/>
</dbReference>
<dbReference type="InterPro" id="IPR036271">
    <property type="entry name" value="Tet_transcr_reg_TetR-rel_C_sf"/>
</dbReference>
<proteinExistence type="predicted"/>
<keyword evidence="1" id="KW-0805">Transcription regulation</keyword>
<dbReference type="PANTHER" id="PTHR47506">
    <property type="entry name" value="TRANSCRIPTIONAL REGULATORY PROTEIN"/>
    <property type="match status" value="1"/>
</dbReference>